<dbReference type="InterPro" id="IPR042099">
    <property type="entry name" value="ANL_N_sf"/>
</dbReference>
<accession>A0A543BZM0</accession>
<evidence type="ECO:0000313" key="6">
    <source>
        <dbReference type="Proteomes" id="UP000316096"/>
    </source>
</evidence>
<protein>
    <submittedName>
        <fullName evidence="5">Long-chain acyl-CoA synthetase</fullName>
    </submittedName>
</protein>
<dbReference type="RefSeq" id="WP_185792657.1">
    <property type="nucleotide sequence ID" value="NZ_VFOZ01000002.1"/>
</dbReference>
<dbReference type="PANTHER" id="PTHR43767">
    <property type="entry name" value="LONG-CHAIN-FATTY-ACID--COA LIGASE"/>
    <property type="match status" value="1"/>
</dbReference>
<organism evidence="5 6">
    <name type="scientific">Actinoallomurus bryophytorum</name>
    <dbReference type="NCBI Taxonomy" id="1490222"/>
    <lineage>
        <taxon>Bacteria</taxon>
        <taxon>Bacillati</taxon>
        <taxon>Actinomycetota</taxon>
        <taxon>Actinomycetes</taxon>
        <taxon>Streptosporangiales</taxon>
        <taxon>Thermomonosporaceae</taxon>
        <taxon>Actinoallomurus</taxon>
    </lineage>
</organism>
<reference evidence="5 6" key="1">
    <citation type="submission" date="2019-06" db="EMBL/GenBank/DDBJ databases">
        <title>Sequencing the genomes of 1000 actinobacteria strains.</title>
        <authorList>
            <person name="Klenk H.-P."/>
        </authorList>
    </citation>
    <scope>NUCLEOTIDE SEQUENCE [LARGE SCALE GENOMIC DNA]</scope>
    <source>
        <strain evidence="5 6">DSM 102200</strain>
    </source>
</reference>
<dbReference type="Proteomes" id="UP000316096">
    <property type="component" value="Unassembled WGS sequence"/>
</dbReference>
<evidence type="ECO:0000259" key="3">
    <source>
        <dbReference type="Pfam" id="PF00501"/>
    </source>
</evidence>
<dbReference type="FunFam" id="3.30.300.30:FF:000008">
    <property type="entry name" value="2,3-dihydroxybenzoate-AMP ligase"/>
    <property type="match status" value="1"/>
</dbReference>
<dbReference type="EMBL" id="VFOZ01000002">
    <property type="protein sequence ID" value="TQL90270.1"/>
    <property type="molecule type" value="Genomic_DNA"/>
</dbReference>
<feature type="domain" description="AMP-binding enzyme C-terminal" evidence="4">
    <location>
        <begin position="389"/>
        <end position="462"/>
    </location>
</feature>
<dbReference type="GO" id="GO:0016878">
    <property type="term" value="F:acid-thiol ligase activity"/>
    <property type="evidence" value="ECO:0007669"/>
    <property type="project" value="UniProtKB-ARBA"/>
</dbReference>
<dbReference type="SUPFAM" id="SSF56801">
    <property type="entry name" value="Acetyl-CoA synthetase-like"/>
    <property type="match status" value="1"/>
</dbReference>
<keyword evidence="6" id="KW-1185">Reference proteome</keyword>
<dbReference type="Pfam" id="PF13193">
    <property type="entry name" value="AMP-binding_C"/>
    <property type="match status" value="1"/>
</dbReference>
<comment type="caution">
    <text evidence="5">The sequence shown here is derived from an EMBL/GenBank/DDBJ whole genome shotgun (WGS) entry which is preliminary data.</text>
</comment>
<proteinExistence type="inferred from homology"/>
<dbReference type="InterPro" id="IPR000873">
    <property type="entry name" value="AMP-dep_synth/lig_dom"/>
</dbReference>
<dbReference type="InterPro" id="IPR045851">
    <property type="entry name" value="AMP-bd_C_sf"/>
</dbReference>
<name>A0A543BZM0_9ACTN</name>
<dbReference type="InterPro" id="IPR025110">
    <property type="entry name" value="AMP-bd_C"/>
</dbReference>
<evidence type="ECO:0000256" key="1">
    <source>
        <dbReference type="ARBA" id="ARBA00006432"/>
    </source>
</evidence>
<dbReference type="InterPro" id="IPR050237">
    <property type="entry name" value="ATP-dep_AMP-bd_enzyme"/>
</dbReference>
<evidence type="ECO:0000259" key="4">
    <source>
        <dbReference type="Pfam" id="PF13193"/>
    </source>
</evidence>
<dbReference type="Gene3D" id="3.40.50.12780">
    <property type="entry name" value="N-terminal domain of ligase-like"/>
    <property type="match status" value="1"/>
</dbReference>
<dbReference type="AlphaFoldDB" id="A0A543BZM0"/>
<sequence length="484" mass="52196">MLLGDLVHRGGTLWPSRAAFIWADRRRTYGELERRVQRLSAVFAAAGVRQGDRIALLTVNAPEALETAFAASRLGACVVPLNPRLAPAEIRFQIEDAGAAYAVVHPLLEPLARDSGLLGLAHWMIGEELETRLDIVRSADVPRPGDESPIIQLYTSGTTGRPKGCLLTNRGWVAATANAVHGLGVTGSDRLLATLPLFHVAGYGAALAHLAVGGAVVFPSGAGLDETWSLIGEHGVTVAVFPAGTRRSLRHPSCRPVRLVYGMAGVERAETLRMLAELGSDFRGVYGSTEAGNFVTVSTLADELERPGTLGRPLPAFDVEIEAPPGETGELLLRGPSMMAGYANLPDAFDHGMLRTGDLVRRDDDGYLYFVDRAKDMIKSGGENVYSAEVERVLLTHPAVSDAAVIGVPDRRWGEAVKALVVTRGPVTAEELDAHCRERLGAFKRPRWYEFAGEIPRNHSGKILKRDLRAAHDPAVTVRLPESR</sequence>
<keyword evidence="2" id="KW-0436">Ligase</keyword>
<evidence type="ECO:0000256" key="2">
    <source>
        <dbReference type="ARBA" id="ARBA00022598"/>
    </source>
</evidence>
<gene>
    <name evidence="5" type="ORF">FB559_7571</name>
</gene>
<dbReference type="PANTHER" id="PTHR43767:SF1">
    <property type="entry name" value="NONRIBOSOMAL PEPTIDE SYNTHASE PES1 (EUROFUNG)-RELATED"/>
    <property type="match status" value="1"/>
</dbReference>
<evidence type="ECO:0000313" key="5">
    <source>
        <dbReference type="EMBL" id="TQL90270.1"/>
    </source>
</evidence>
<comment type="similarity">
    <text evidence="1">Belongs to the ATP-dependent AMP-binding enzyme family.</text>
</comment>
<dbReference type="Pfam" id="PF00501">
    <property type="entry name" value="AMP-binding"/>
    <property type="match status" value="1"/>
</dbReference>
<feature type="domain" description="AMP-dependent synthetase/ligase" evidence="3">
    <location>
        <begin position="14"/>
        <end position="342"/>
    </location>
</feature>
<dbReference type="Gene3D" id="3.30.300.30">
    <property type="match status" value="1"/>
</dbReference>